<dbReference type="InterPro" id="IPR016181">
    <property type="entry name" value="Acyl_CoA_acyltransferase"/>
</dbReference>
<proteinExistence type="predicted"/>
<evidence type="ECO:0000313" key="2">
    <source>
        <dbReference type="EMBL" id="NEX90692.1"/>
    </source>
</evidence>
<feature type="domain" description="N-acetyltransferase" evidence="1">
    <location>
        <begin position="1"/>
        <end position="140"/>
    </location>
</feature>
<dbReference type="Pfam" id="PF00583">
    <property type="entry name" value="Acetyltransf_1"/>
    <property type="match status" value="1"/>
</dbReference>
<dbReference type="CDD" id="cd04301">
    <property type="entry name" value="NAT_SF"/>
    <property type="match status" value="1"/>
</dbReference>
<name>A0ABX0D3S8_9GAMM</name>
<organism evidence="2 3">
    <name type="scientific">Aeromonas rivipollensis</name>
    <dbReference type="NCBI Taxonomy" id="948519"/>
    <lineage>
        <taxon>Bacteria</taxon>
        <taxon>Pseudomonadati</taxon>
        <taxon>Pseudomonadota</taxon>
        <taxon>Gammaproteobacteria</taxon>
        <taxon>Aeromonadales</taxon>
        <taxon>Aeromonadaceae</taxon>
        <taxon>Aeromonas</taxon>
    </lineage>
</organism>
<sequence>MELIHCEQDSPYLARLEQLFQSAWPDFLFRDTYTKNARLPPVLVAVMNEVVMGGLAFSRFKEPHRSDEVIWINAVFVSAEYRGKGLASRLINAGVSQALASSQDYLYAYTNVPALYQSLGWSEVDIECEPDHKVMGISLKPRLPE</sequence>
<protein>
    <submittedName>
        <fullName evidence="2">GNAT family N-acetyltransferase</fullName>
    </submittedName>
</protein>
<evidence type="ECO:0000259" key="1">
    <source>
        <dbReference type="PROSITE" id="PS51186"/>
    </source>
</evidence>
<gene>
    <name evidence="2" type="ORF">G4923_18685</name>
</gene>
<evidence type="ECO:0000313" key="3">
    <source>
        <dbReference type="Proteomes" id="UP000472827"/>
    </source>
</evidence>
<dbReference type="Proteomes" id="UP000472827">
    <property type="component" value="Unassembled WGS sequence"/>
</dbReference>
<dbReference type="SUPFAM" id="SSF55729">
    <property type="entry name" value="Acyl-CoA N-acyltransferases (Nat)"/>
    <property type="match status" value="1"/>
</dbReference>
<dbReference type="InterPro" id="IPR000182">
    <property type="entry name" value="GNAT_dom"/>
</dbReference>
<accession>A0ABX0D3S8</accession>
<reference evidence="2 3" key="1">
    <citation type="submission" date="2020-02" db="EMBL/GenBank/DDBJ databases">
        <title>Genome sequencing of Aeromonas rivipollensis.</title>
        <authorList>
            <person name="Fono-Tamo Ubani E.K."/>
            <person name="Lekota K.E."/>
        </authorList>
    </citation>
    <scope>NUCLEOTIDE SEQUENCE [LARGE SCALE GENOMIC DNA]</scope>
    <source>
        <strain evidence="2 3">G78</strain>
    </source>
</reference>
<dbReference type="Gene3D" id="3.40.630.30">
    <property type="match status" value="1"/>
</dbReference>
<keyword evidence="3" id="KW-1185">Reference proteome</keyword>
<comment type="caution">
    <text evidence="2">The sequence shown here is derived from an EMBL/GenBank/DDBJ whole genome shotgun (WGS) entry which is preliminary data.</text>
</comment>
<dbReference type="PROSITE" id="PS51186">
    <property type="entry name" value="GNAT"/>
    <property type="match status" value="1"/>
</dbReference>
<dbReference type="EMBL" id="JAAILA010000035">
    <property type="protein sequence ID" value="NEX90692.1"/>
    <property type="molecule type" value="Genomic_DNA"/>
</dbReference>